<dbReference type="AlphaFoldDB" id="A0A926EYA2"/>
<proteinExistence type="predicted"/>
<feature type="transmembrane region" description="Helical" evidence="1">
    <location>
        <begin position="22"/>
        <end position="40"/>
    </location>
</feature>
<sequence length="186" mass="21751">MKDINFFDVYISKRTYKLRAKLFLLIFGFIMVILLVGYGISNQSKIKELQIISNELELTINDLEYLKKVNNAKEEKIELNRFKKEVETIKKVNSTLHDKEFIKEDFIKSIFSKMPKDMFLTSIIISDMEIKISGVSMDKLYIAEFGKGIESIERIEEVFISDVLQEEEGYRFNITCFLKGGPMDDE</sequence>
<dbReference type="PANTHER" id="PTHR40278:SF1">
    <property type="entry name" value="DNA UTILIZATION PROTEIN HOFN"/>
    <property type="match status" value="1"/>
</dbReference>
<name>A0A926EYA2_9FIRM</name>
<dbReference type="InterPro" id="IPR052534">
    <property type="entry name" value="Extracell_DNA_Util/SecSys_Comp"/>
</dbReference>
<keyword evidence="1" id="KW-0472">Membrane</keyword>
<protein>
    <submittedName>
        <fullName evidence="2">PilN domain-containing protein</fullName>
    </submittedName>
</protein>
<dbReference type="Proteomes" id="UP000601522">
    <property type="component" value="Unassembled WGS sequence"/>
</dbReference>
<dbReference type="PANTHER" id="PTHR40278">
    <property type="entry name" value="DNA UTILIZATION PROTEIN HOFN"/>
    <property type="match status" value="1"/>
</dbReference>
<comment type="caution">
    <text evidence="2">The sequence shown here is derived from an EMBL/GenBank/DDBJ whole genome shotgun (WGS) entry which is preliminary data.</text>
</comment>
<keyword evidence="1" id="KW-0812">Transmembrane</keyword>
<evidence type="ECO:0000313" key="2">
    <source>
        <dbReference type="EMBL" id="MBC8590588.1"/>
    </source>
</evidence>
<keyword evidence="3" id="KW-1185">Reference proteome</keyword>
<evidence type="ECO:0000256" key="1">
    <source>
        <dbReference type="SAM" id="Phobius"/>
    </source>
</evidence>
<dbReference type="Pfam" id="PF05137">
    <property type="entry name" value="PilN"/>
    <property type="match status" value="1"/>
</dbReference>
<gene>
    <name evidence="2" type="ORF">H8689_05515</name>
</gene>
<dbReference type="EMBL" id="JACRTK010000002">
    <property type="protein sequence ID" value="MBC8590588.1"/>
    <property type="molecule type" value="Genomic_DNA"/>
</dbReference>
<organism evidence="2 3">
    <name type="scientific">Wansuia hejianensis</name>
    <dbReference type="NCBI Taxonomy" id="2763667"/>
    <lineage>
        <taxon>Bacteria</taxon>
        <taxon>Bacillati</taxon>
        <taxon>Bacillota</taxon>
        <taxon>Clostridia</taxon>
        <taxon>Lachnospirales</taxon>
        <taxon>Lachnospiraceae</taxon>
        <taxon>Wansuia</taxon>
    </lineage>
</organism>
<reference evidence="2 3" key="1">
    <citation type="submission" date="2020-08" db="EMBL/GenBank/DDBJ databases">
        <title>Genome public.</title>
        <authorList>
            <person name="Liu C."/>
            <person name="Sun Q."/>
        </authorList>
    </citation>
    <scope>NUCLEOTIDE SEQUENCE [LARGE SCALE GENOMIC DNA]</scope>
    <source>
        <strain evidence="2 3">NSJ-26</strain>
    </source>
</reference>
<dbReference type="InterPro" id="IPR007813">
    <property type="entry name" value="PilN"/>
</dbReference>
<keyword evidence="1" id="KW-1133">Transmembrane helix</keyword>
<dbReference type="RefSeq" id="WP_249323425.1">
    <property type="nucleotide sequence ID" value="NZ_JACRTK010000002.1"/>
</dbReference>
<accession>A0A926EYA2</accession>
<evidence type="ECO:0000313" key="3">
    <source>
        <dbReference type="Proteomes" id="UP000601522"/>
    </source>
</evidence>